<dbReference type="OrthoDB" id="535891at2"/>
<dbReference type="STRING" id="1214101.BN159_0313"/>
<proteinExistence type="predicted"/>
<sequence length="926" mass="97002">MDPKTLLEKAAPQLWRLADDAVDSLANPLAGLQRLDGEGEALQGRLLEPLTDLPDGHALLGLLRDMLGDVTSAAATVHAHGWQRAPGSARGLALVLGTTGSRAVLAITPGPDGRGPTLDVVVSPGAAFNHTLGDAGSEWQVTLDVRSQQVWNASYSPGSPPVPPVGTATITATRKGALTGGPADGPHVSTDGIAVGVAVTPGGPLVATLGVTDFQVAVLPSALATFLGDGGGATTEKTDIRIHASRADGLRFAEGGVRLQRPVNISLPGVTTRRFAVELDHDENGLLLRPTLSALAKPPVLPLTAALDGLGLQVPVSLLGDRIGIDTDRLDAAFPTGMGIGLELGAVGGGGSVQERGGPGGGAYAGALDIDLGFVRVQAFGLLQLPVDGQQLSFLVLLGAEFGYPGIQLGFGFALDAVGGLVGLNRRVDENRLRDLVLAGNADRILFPGNVVARADEIAGSLEACFPVARDRFVVGPMLRITWGGRIVSLSAALVMDLPAPVRTLLLGRILIAVPDPVLPLVRIQANVFGTIDPSVPAVELLATLTGSTIVGTPVSGECYLLFRGGRDAAFVLSAGGFHPRFVRPPGVPALRRLAMELGGPVIRLRAEAYLALTSNSLQFGAQLSLDATIAGCGVEGYLGLDALFVWEPTLSFAVHIFAGVAVLAFGERLASVGLDFTLEGPAPWHAFGTGSISVLFWDVSLDFDERWGDARAIEQKAEDILPLLREALARPDAWTAEPPAAQRSGVRFTEAANAALAKGDVAMPDATFRLSQRIVPLETLVQRFHRLGVPAQSWRLEPVERTSGTPLPTFGPATERFVPGEYFALTDEQQLTSDAFMDLPSGVRLAGSDVRPGERHLVDDSYETGYEVESAWFTGFAVPANGKPLPGTGLFTLESFARPVGAAERADRWRAAQRPIGTTRVEIHT</sequence>
<name>K4QUW2_STRDJ</name>
<gene>
    <name evidence="2" type="ORF">BN159_0313</name>
</gene>
<dbReference type="Pfam" id="PF20248">
    <property type="entry name" value="DUF6603"/>
    <property type="match status" value="1"/>
</dbReference>
<reference evidence="2 3" key="1">
    <citation type="journal article" date="2012" name="J. Bacteriol.">
        <title>Genome sequence of the bacterium Streptomyces davawensis JCM 4913 and heterologous production of the unique antibiotic roseoflavin.</title>
        <authorList>
            <person name="Jankowitsch F."/>
            <person name="Schwarz J."/>
            <person name="Ruckert C."/>
            <person name="Gust B."/>
            <person name="Szczepanowski R."/>
            <person name="Blom J."/>
            <person name="Pelzer S."/>
            <person name="Kalinowski J."/>
            <person name="Mack M."/>
        </authorList>
    </citation>
    <scope>NUCLEOTIDE SEQUENCE [LARGE SCALE GENOMIC DNA]</scope>
    <source>
        <strain evidence="3">DSM 101723 / JCM 4913 / KCC S-0913 / 768</strain>
    </source>
</reference>
<feature type="domain" description="DUF6603" evidence="1">
    <location>
        <begin position="297"/>
        <end position="829"/>
    </location>
</feature>
<evidence type="ECO:0000313" key="2">
    <source>
        <dbReference type="EMBL" id="CCK24692.1"/>
    </source>
</evidence>
<protein>
    <recommendedName>
        <fullName evidence="1">DUF6603 domain-containing protein</fullName>
    </recommendedName>
</protein>
<organism evidence="2 3">
    <name type="scientific">Streptomyces davaonensis (strain DSM 101723 / JCM 4913 / KCC S-0913 / 768)</name>
    <dbReference type="NCBI Taxonomy" id="1214101"/>
    <lineage>
        <taxon>Bacteria</taxon>
        <taxon>Bacillati</taxon>
        <taxon>Actinomycetota</taxon>
        <taxon>Actinomycetes</taxon>
        <taxon>Kitasatosporales</taxon>
        <taxon>Streptomycetaceae</taxon>
        <taxon>Streptomyces</taxon>
    </lineage>
</organism>
<evidence type="ECO:0000313" key="3">
    <source>
        <dbReference type="Proteomes" id="UP000008043"/>
    </source>
</evidence>
<accession>K4QUW2</accession>
<dbReference type="HOGENOM" id="CLU_306934_0_0_11"/>
<evidence type="ECO:0000259" key="1">
    <source>
        <dbReference type="Pfam" id="PF20248"/>
    </source>
</evidence>
<dbReference type="EMBL" id="HE971709">
    <property type="protein sequence ID" value="CCK24692.1"/>
    <property type="molecule type" value="Genomic_DNA"/>
</dbReference>
<keyword evidence="3" id="KW-1185">Reference proteome</keyword>
<dbReference type="eggNOG" id="COG0419">
    <property type="taxonomic scope" value="Bacteria"/>
</dbReference>
<dbReference type="Proteomes" id="UP000008043">
    <property type="component" value="Chromosome"/>
</dbReference>
<dbReference type="KEGG" id="sdv:BN159_0313"/>
<dbReference type="RefSeq" id="WP_015655097.1">
    <property type="nucleotide sequence ID" value="NC_020504.1"/>
</dbReference>
<dbReference type="AlphaFoldDB" id="K4QUW2"/>
<dbReference type="PATRIC" id="fig|1214101.3.peg.311"/>
<dbReference type="InterPro" id="IPR046538">
    <property type="entry name" value="DUF6603"/>
</dbReference>